<name>A0A0M2H382_9MICO</name>
<keyword evidence="2" id="KW-0812">Transmembrane</keyword>
<evidence type="ECO:0008006" key="5">
    <source>
        <dbReference type="Google" id="ProtNLM"/>
    </source>
</evidence>
<keyword evidence="2" id="KW-1133">Transmembrane helix</keyword>
<dbReference type="AlphaFoldDB" id="A0A0M2H382"/>
<organism evidence="3 4">
    <name type="scientific">Microbacterium terrae</name>
    <dbReference type="NCBI Taxonomy" id="69369"/>
    <lineage>
        <taxon>Bacteria</taxon>
        <taxon>Bacillati</taxon>
        <taxon>Actinomycetota</taxon>
        <taxon>Actinomycetes</taxon>
        <taxon>Micrococcales</taxon>
        <taxon>Microbacteriaceae</taxon>
        <taxon>Microbacterium</taxon>
    </lineage>
</organism>
<gene>
    <name evidence="3" type="ORF">RS81_03099</name>
</gene>
<keyword evidence="2" id="KW-0472">Membrane</keyword>
<evidence type="ECO:0000256" key="2">
    <source>
        <dbReference type="SAM" id="Phobius"/>
    </source>
</evidence>
<comment type="caution">
    <text evidence="3">The sequence shown here is derived from an EMBL/GenBank/DDBJ whole genome shotgun (WGS) entry which is preliminary data.</text>
</comment>
<reference evidence="3 4" key="1">
    <citation type="submission" date="2015-02" db="EMBL/GenBank/DDBJ databases">
        <title>Draft genome sequences of ten Microbacterium spp. with emphasis on heavy metal contaminated environments.</title>
        <authorList>
            <person name="Corretto E."/>
        </authorList>
    </citation>
    <scope>NUCLEOTIDE SEQUENCE [LARGE SCALE GENOMIC DNA]</scope>
    <source>
        <strain evidence="3 4">DSM 12510</strain>
    </source>
</reference>
<dbReference type="OrthoDB" id="5074776at2"/>
<sequence length="145" mass="14846">MPTTRPSLVRSLPFWVLTAGSLASAGYGGKLLLDTLGTMTTTLTDGTATGVDVYVGQSVATLGAVLLGAGVVGLLLALTVMTAATLRPAAPVEIVEPVDAADDAEELKDEKPAADHGYERGLGYTSQIDTVDAEDAEREASLAAR</sequence>
<feature type="compositionally biased region" description="Basic and acidic residues" evidence="1">
    <location>
        <begin position="108"/>
        <end position="119"/>
    </location>
</feature>
<dbReference type="RefSeq" id="WP_045276989.1">
    <property type="nucleotide sequence ID" value="NZ_BAAAUP010000013.1"/>
</dbReference>
<protein>
    <recommendedName>
        <fullName evidence="5">Dinucleotide-utilizing enzyme</fullName>
    </recommendedName>
</protein>
<evidence type="ECO:0000313" key="3">
    <source>
        <dbReference type="EMBL" id="KJL38101.1"/>
    </source>
</evidence>
<feature type="region of interest" description="Disordered" evidence="1">
    <location>
        <begin position="101"/>
        <end position="145"/>
    </location>
</feature>
<evidence type="ECO:0000313" key="4">
    <source>
        <dbReference type="Proteomes" id="UP000033956"/>
    </source>
</evidence>
<dbReference type="PATRIC" id="fig|92835.4.peg.3127"/>
<accession>A0A0M2H382</accession>
<dbReference type="STRING" id="92835.RS81_03099"/>
<evidence type="ECO:0000256" key="1">
    <source>
        <dbReference type="SAM" id="MobiDB-lite"/>
    </source>
</evidence>
<dbReference type="Proteomes" id="UP000033956">
    <property type="component" value="Unassembled WGS sequence"/>
</dbReference>
<keyword evidence="4" id="KW-1185">Reference proteome</keyword>
<feature type="transmembrane region" description="Helical" evidence="2">
    <location>
        <begin position="53"/>
        <end position="78"/>
    </location>
</feature>
<proteinExistence type="predicted"/>
<feature type="transmembrane region" description="Helical" evidence="2">
    <location>
        <begin position="12"/>
        <end position="33"/>
    </location>
</feature>
<dbReference type="EMBL" id="JYIZ01000056">
    <property type="protein sequence ID" value="KJL38101.1"/>
    <property type="molecule type" value="Genomic_DNA"/>
</dbReference>